<evidence type="ECO:0000256" key="6">
    <source>
        <dbReference type="ARBA" id="ARBA00023277"/>
    </source>
</evidence>
<dbReference type="InterPro" id="IPR037019">
    <property type="entry name" value="Glyco_hydro_7_sf"/>
</dbReference>
<dbReference type="Gene3D" id="2.70.100.10">
    <property type="entry name" value="Glycoside hydrolase, family 7, domain"/>
    <property type="match status" value="1"/>
</dbReference>
<dbReference type="FunFam" id="2.70.100.10:FF:000001">
    <property type="entry name" value="Glucanase"/>
    <property type="match status" value="1"/>
</dbReference>
<dbReference type="CDD" id="cd07999">
    <property type="entry name" value="GH7_CBH_EG"/>
    <property type="match status" value="1"/>
</dbReference>
<dbReference type="InterPro" id="IPR013320">
    <property type="entry name" value="ConA-like_dom_sf"/>
</dbReference>
<dbReference type="Pfam" id="PF00840">
    <property type="entry name" value="Glyco_hydro_7"/>
    <property type="match status" value="1"/>
</dbReference>
<keyword evidence="8 9" id="KW-0624">Polysaccharide degradation</keyword>
<comment type="similarity">
    <text evidence="2 9">Belongs to the glycosyl hydrolase 7 (cellulase C) family.</text>
</comment>
<keyword evidence="3 10" id="KW-0732">Signal</keyword>
<evidence type="ECO:0000256" key="8">
    <source>
        <dbReference type="ARBA" id="ARBA00023326"/>
    </source>
</evidence>
<comment type="catalytic activity">
    <reaction evidence="1">
        <text>Hydrolysis of (1-&gt;4)-beta-D-glucosidic linkages in cellulose and cellotetraose, releasing cellobiose from the non-reducing ends of the chains.</text>
        <dbReference type="EC" id="3.2.1.91"/>
    </reaction>
</comment>
<accession>A0A166SE54</accession>
<reference evidence="11 12" key="1">
    <citation type="journal article" date="2016" name="Mol. Biol. Evol.">
        <title>Comparative Genomics of Early-Diverging Mushroom-Forming Fungi Provides Insights into the Origins of Lignocellulose Decay Capabilities.</title>
        <authorList>
            <person name="Nagy L.G."/>
            <person name="Riley R."/>
            <person name="Tritt A."/>
            <person name="Adam C."/>
            <person name="Daum C."/>
            <person name="Floudas D."/>
            <person name="Sun H."/>
            <person name="Yadav J.S."/>
            <person name="Pangilinan J."/>
            <person name="Larsson K.H."/>
            <person name="Matsuura K."/>
            <person name="Barry K."/>
            <person name="Labutti K."/>
            <person name="Kuo R."/>
            <person name="Ohm R.A."/>
            <person name="Bhattacharya S.S."/>
            <person name="Shirouzu T."/>
            <person name="Yoshinaga Y."/>
            <person name="Martin F.M."/>
            <person name="Grigoriev I.V."/>
            <person name="Hibbett D.S."/>
        </authorList>
    </citation>
    <scope>NUCLEOTIDE SEQUENCE [LARGE SCALE GENOMIC DNA]</scope>
    <source>
        <strain evidence="11 12">CBS 109695</strain>
    </source>
</reference>
<keyword evidence="12" id="KW-1185">Reference proteome</keyword>
<dbReference type="PANTHER" id="PTHR33753:SF2">
    <property type="entry name" value="GLYCOSIDE HYDROLASE FAMILY 7 PROTEIN"/>
    <property type="match status" value="1"/>
</dbReference>
<keyword evidence="7 9" id="KW-0326">Glycosidase</keyword>
<evidence type="ECO:0000256" key="1">
    <source>
        <dbReference type="ARBA" id="ARBA00001641"/>
    </source>
</evidence>
<dbReference type="AlphaFoldDB" id="A0A166SE54"/>
<dbReference type="PRINTS" id="PR00734">
    <property type="entry name" value="GLHYDRLASE7"/>
</dbReference>
<dbReference type="OrthoDB" id="412382at2759"/>
<dbReference type="SUPFAM" id="SSF49899">
    <property type="entry name" value="Concanavalin A-like lectins/glucanases"/>
    <property type="match status" value="1"/>
</dbReference>
<feature type="signal peptide" evidence="10">
    <location>
        <begin position="1"/>
        <end position="18"/>
    </location>
</feature>
<evidence type="ECO:0000256" key="9">
    <source>
        <dbReference type="RuleBase" id="RU361164"/>
    </source>
</evidence>
<dbReference type="Proteomes" id="UP000076532">
    <property type="component" value="Unassembled WGS sequence"/>
</dbReference>
<proteinExistence type="inferred from homology"/>
<dbReference type="PANTHER" id="PTHR33753">
    <property type="entry name" value="1,4-BETA-D-GLUCAN CELLOBIOHYDROLASE B"/>
    <property type="match status" value="1"/>
</dbReference>
<evidence type="ECO:0000313" key="11">
    <source>
        <dbReference type="EMBL" id="KZP29343.1"/>
    </source>
</evidence>
<organism evidence="11 12">
    <name type="scientific">Athelia psychrophila</name>
    <dbReference type="NCBI Taxonomy" id="1759441"/>
    <lineage>
        <taxon>Eukaryota</taxon>
        <taxon>Fungi</taxon>
        <taxon>Dikarya</taxon>
        <taxon>Basidiomycota</taxon>
        <taxon>Agaricomycotina</taxon>
        <taxon>Agaricomycetes</taxon>
        <taxon>Agaricomycetidae</taxon>
        <taxon>Atheliales</taxon>
        <taxon>Atheliaceae</taxon>
        <taxon>Athelia</taxon>
    </lineage>
</organism>
<evidence type="ECO:0000256" key="7">
    <source>
        <dbReference type="ARBA" id="ARBA00023295"/>
    </source>
</evidence>
<protein>
    <recommendedName>
        <fullName evidence="9">Glucanase</fullName>
        <ecNumber evidence="9">3.2.1.-</ecNumber>
    </recommendedName>
</protein>
<dbReference type="GO" id="GO:0030245">
    <property type="term" value="P:cellulose catabolic process"/>
    <property type="evidence" value="ECO:0007669"/>
    <property type="project" value="UniProtKB-KW"/>
</dbReference>
<sequence length="471" mass="49169">MFPTTTLLVLSFLAAGRAQQAGTQLAEVHPTLTWETCTANGACTTNTGQVVLDANWRWLHQTSSTTNCYTGNDWDATLCPDPATCAANCALDGADYSGTYGVTATGNALRLEFLTAGSQPTLGSRLYLMASNTDYEIFKPLNMEFTFDVDVSALPCGLNGAVYFSEMSADGGLAAYSGNKAGAKYGTGYCDSQCPRDLKFVNGVANVKGWSATSASTGTGNFGSCCSEMDIWEANSVSAVYTPHPCTVVGQTECTGTACGTTNRYGSACDPDGCDFNSYRMGNTSFYGPGGTVDTTKRFTVVTQFITSDNTSAGTLTAIKRLYVQNGVVIQNSQSTISGVTGNDITTAFCDAQKTAFGDTNDFDTKGGLPVMSESLGRGAVLVLSVWNEPYEANMLWLDSDYPTTADPSTPGVARGTCHTTGSLPPIEPTGPPPSVIYSNIKFGPIGSTYAGTSSSAATSIATSAAATQTK</sequence>
<keyword evidence="5 9" id="KW-0136">Cellulose degradation</keyword>
<evidence type="ECO:0000256" key="4">
    <source>
        <dbReference type="ARBA" id="ARBA00022801"/>
    </source>
</evidence>
<dbReference type="InterPro" id="IPR001722">
    <property type="entry name" value="Glyco_hydro_7"/>
</dbReference>
<evidence type="ECO:0000256" key="5">
    <source>
        <dbReference type="ARBA" id="ARBA00023001"/>
    </source>
</evidence>
<evidence type="ECO:0000256" key="10">
    <source>
        <dbReference type="SAM" id="SignalP"/>
    </source>
</evidence>
<keyword evidence="6" id="KW-0119">Carbohydrate metabolism</keyword>
<evidence type="ECO:0000256" key="3">
    <source>
        <dbReference type="ARBA" id="ARBA00022729"/>
    </source>
</evidence>
<gene>
    <name evidence="11" type="ORF">FIBSPDRAFT_1039001</name>
</gene>
<dbReference type="STRING" id="436010.A0A166SE54"/>
<feature type="chain" id="PRO_5007879516" description="Glucanase" evidence="10">
    <location>
        <begin position="19"/>
        <end position="471"/>
    </location>
</feature>
<dbReference type="EMBL" id="KV417499">
    <property type="protein sequence ID" value="KZP29343.1"/>
    <property type="molecule type" value="Genomic_DNA"/>
</dbReference>
<dbReference type="GO" id="GO:0016162">
    <property type="term" value="F:cellulose 1,4-beta-cellobiosidase activity"/>
    <property type="evidence" value="ECO:0007669"/>
    <property type="project" value="UniProtKB-EC"/>
</dbReference>
<keyword evidence="4 9" id="KW-0378">Hydrolase</keyword>
<evidence type="ECO:0000256" key="2">
    <source>
        <dbReference type="ARBA" id="ARBA00006044"/>
    </source>
</evidence>
<dbReference type="EC" id="3.2.1.-" evidence="9"/>
<name>A0A166SE54_9AGAM</name>
<evidence type="ECO:0000313" key="12">
    <source>
        <dbReference type="Proteomes" id="UP000076532"/>
    </source>
</evidence>